<dbReference type="GO" id="GO:0008233">
    <property type="term" value="F:peptidase activity"/>
    <property type="evidence" value="ECO:0007669"/>
    <property type="project" value="UniProtKB-KW"/>
</dbReference>
<comment type="caution">
    <text evidence="1">The sequence shown here is derived from an EMBL/GenBank/DDBJ whole genome shotgun (WGS) entry which is preliminary data.</text>
</comment>
<proteinExistence type="predicted"/>
<reference evidence="1 2" key="1">
    <citation type="journal article" date="2016" name="Genome Announc.">
        <title>Genome Sequence of Madurella mycetomatis mm55, Isolated from a Human Mycetoma Case in Sudan.</title>
        <authorList>
            <person name="Smit S."/>
            <person name="Derks M.F."/>
            <person name="Bervoets S."/>
            <person name="Fahal A."/>
            <person name="van Leeuwen W."/>
            <person name="van Belkum A."/>
            <person name="van de Sande W.W."/>
        </authorList>
    </citation>
    <scope>NUCLEOTIDE SEQUENCE [LARGE SCALE GENOMIC DNA]</scope>
    <source>
        <strain evidence="2">mm55</strain>
    </source>
</reference>
<dbReference type="EMBL" id="LCTW02000145">
    <property type="protein sequence ID" value="KXX77810.1"/>
    <property type="molecule type" value="Genomic_DNA"/>
</dbReference>
<evidence type="ECO:0000313" key="2">
    <source>
        <dbReference type="Proteomes" id="UP000078237"/>
    </source>
</evidence>
<dbReference type="VEuPathDB" id="FungiDB:MMYC01_205950"/>
<name>A0A175W3H4_9PEZI</name>
<dbReference type="AlphaFoldDB" id="A0A175W3H4"/>
<protein>
    <submittedName>
        <fullName evidence="1">Cysteine protease-like VirA</fullName>
    </submittedName>
</protein>
<keyword evidence="2" id="KW-1185">Reference proteome</keyword>
<organism evidence="1 2">
    <name type="scientific">Madurella mycetomatis</name>
    <dbReference type="NCBI Taxonomy" id="100816"/>
    <lineage>
        <taxon>Eukaryota</taxon>
        <taxon>Fungi</taxon>
        <taxon>Dikarya</taxon>
        <taxon>Ascomycota</taxon>
        <taxon>Pezizomycotina</taxon>
        <taxon>Sordariomycetes</taxon>
        <taxon>Sordariomycetidae</taxon>
        <taxon>Sordariales</taxon>
        <taxon>Sordariales incertae sedis</taxon>
        <taxon>Madurella</taxon>
    </lineage>
</organism>
<sequence length="215" mass="23749">MGPMSAVNYFQRKAVKDGVHAVPRAAASWVHCSTYWHVFVKPGCEKFCAETIRRAPHGYKTFSEWGGLCWHCCQAGQPGVAMQLVPLRERQGAEAIALDDADEGWEEVIPCAGYCLSDGKELDQELHERIWQSVHSPRGNGEGVFVDVMERRVRGRWQIVPEESVVYFIPIAARKPPKPTFVGATAKEATKVAAAGWKGFKGLTKAVSGFVGTQF</sequence>
<dbReference type="Proteomes" id="UP000078237">
    <property type="component" value="Unassembled WGS sequence"/>
</dbReference>
<evidence type="ECO:0000313" key="1">
    <source>
        <dbReference type="EMBL" id="KXX77810.1"/>
    </source>
</evidence>
<gene>
    <name evidence="1" type="ORF">MMYC01_205950</name>
</gene>
<accession>A0A175W3H4</accession>
<dbReference type="GO" id="GO:0006508">
    <property type="term" value="P:proteolysis"/>
    <property type="evidence" value="ECO:0007669"/>
    <property type="project" value="UniProtKB-KW"/>
</dbReference>